<name>A0AAV3XUB7_9GAST</name>
<dbReference type="EMBL" id="BLXT01000074">
    <property type="protein sequence ID" value="GFN74279.1"/>
    <property type="molecule type" value="Genomic_DNA"/>
</dbReference>
<feature type="region of interest" description="Disordered" evidence="1">
    <location>
        <begin position="1"/>
        <end position="23"/>
    </location>
</feature>
<keyword evidence="3" id="KW-1185">Reference proteome</keyword>
<dbReference type="AlphaFoldDB" id="A0AAV3XUB7"/>
<sequence>MQRSERRMDQSTMSGNRAKAKYRQQNSCMLKLRMSVVRKVKCSSPGYIKSNDGTMSMEKKEILNRWSEYVEYLFKDDRCKKTKIEENKEGPTILKEEVEAA</sequence>
<evidence type="ECO:0000313" key="3">
    <source>
        <dbReference type="Proteomes" id="UP000735302"/>
    </source>
</evidence>
<comment type="caution">
    <text evidence="2">The sequence shown here is derived from an EMBL/GenBank/DDBJ whole genome shotgun (WGS) entry which is preliminary data.</text>
</comment>
<evidence type="ECO:0000313" key="2">
    <source>
        <dbReference type="EMBL" id="GFN74279.1"/>
    </source>
</evidence>
<gene>
    <name evidence="2" type="ORF">PoB_000078500</name>
</gene>
<organism evidence="2 3">
    <name type="scientific">Plakobranchus ocellatus</name>
    <dbReference type="NCBI Taxonomy" id="259542"/>
    <lineage>
        <taxon>Eukaryota</taxon>
        <taxon>Metazoa</taxon>
        <taxon>Spiralia</taxon>
        <taxon>Lophotrochozoa</taxon>
        <taxon>Mollusca</taxon>
        <taxon>Gastropoda</taxon>
        <taxon>Heterobranchia</taxon>
        <taxon>Euthyneura</taxon>
        <taxon>Panpulmonata</taxon>
        <taxon>Sacoglossa</taxon>
        <taxon>Placobranchoidea</taxon>
        <taxon>Plakobranchidae</taxon>
        <taxon>Plakobranchus</taxon>
    </lineage>
</organism>
<evidence type="ECO:0000256" key="1">
    <source>
        <dbReference type="SAM" id="MobiDB-lite"/>
    </source>
</evidence>
<accession>A0AAV3XUB7</accession>
<proteinExistence type="predicted"/>
<protein>
    <submittedName>
        <fullName evidence="2">Uncharacterized protein</fullName>
    </submittedName>
</protein>
<reference evidence="2 3" key="1">
    <citation type="journal article" date="2021" name="Elife">
        <title>Chloroplast acquisition without the gene transfer in kleptoplastic sea slugs, Plakobranchus ocellatus.</title>
        <authorList>
            <person name="Maeda T."/>
            <person name="Takahashi S."/>
            <person name="Yoshida T."/>
            <person name="Shimamura S."/>
            <person name="Takaki Y."/>
            <person name="Nagai Y."/>
            <person name="Toyoda A."/>
            <person name="Suzuki Y."/>
            <person name="Arimoto A."/>
            <person name="Ishii H."/>
            <person name="Satoh N."/>
            <person name="Nishiyama T."/>
            <person name="Hasebe M."/>
            <person name="Maruyama T."/>
            <person name="Minagawa J."/>
            <person name="Obokata J."/>
            <person name="Shigenobu S."/>
        </authorList>
    </citation>
    <scope>NUCLEOTIDE SEQUENCE [LARGE SCALE GENOMIC DNA]</scope>
</reference>
<dbReference type="Proteomes" id="UP000735302">
    <property type="component" value="Unassembled WGS sequence"/>
</dbReference>